<evidence type="ECO:0000313" key="2">
    <source>
        <dbReference type="Proteomes" id="UP000229362"/>
    </source>
</evidence>
<protein>
    <submittedName>
        <fullName evidence="1">Uncharacterized protein</fullName>
    </submittedName>
</protein>
<reference evidence="2" key="1">
    <citation type="submission" date="2017-09" db="EMBL/GenBank/DDBJ databases">
        <title>Depth-based differentiation of microbial function through sediment-hosted aquifers and enrichment of novel symbionts in the deep terrestrial subsurface.</title>
        <authorList>
            <person name="Probst A.J."/>
            <person name="Ladd B."/>
            <person name="Jarett J.K."/>
            <person name="Geller-Mcgrath D.E."/>
            <person name="Sieber C.M.K."/>
            <person name="Emerson J.B."/>
            <person name="Anantharaman K."/>
            <person name="Thomas B.C."/>
            <person name="Malmstrom R."/>
            <person name="Stieglmeier M."/>
            <person name="Klingl A."/>
            <person name="Woyke T."/>
            <person name="Ryan C.M."/>
            <person name="Banfield J.F."/>
        </authorList>
    </citation>
    <scope>NUCLEOTIDE SEQUENCE [LARGE SCALE GENOMIC DNA]</scope>
</reference>
<name>A0A2M6W1N8_9BACT</name>
<dbReference type="AlphaFoldDB" id="A0A2M6W1N8"/>
<dbReference type="EMBL" id="PFBZ01000066">
    <property type="protein sequence ID" value="PIT86719.1"/>
    <property type="molecule type" value="Genomic_DNA"/>
</dbReference>
<evidence type="ECO:0000313" key="1">
    <source>
        <dbReference type="EMBL" id="PIT86719.1"/>
    </source>
</evidence>
<organism evidence="1 2">
    <name type="scientific">Candidatus Magasanikbacteria bacterium CG10_big_fil_rev_8_21_14_0_10_43_6</name>
    <dbReference type="NCBI Taxonomy" id="1974650"/>
    <lineage>
        <taxon>Bacteria</taxon>
        <taxon>Candidatus Magasanikiibacteriota</taxon>
    </lineage>
</organism>
<comment type="caution">
    <text evidence="1">The sequence shown here is derived from an EMBL/GenBank/DDBJ whole genome shotgun (WGS) entry which is preliminary data.</text>
</comment>
<dbReference type="Proteomes" id="UP000229362">
    <property type="component" value="Unassembled WGS sequence"/>
</dbReference>
<gene>
    <name evidence="1" type="ORF">COU33_01580</name>
</gene>
<proteinExistence type="predicted"/>
<accession>A0A2M6W1N8</accession>
<sequence>MSNMKKPLAYPPQFKFFFQKLELGDANGFWSPLFTMELPPLPLMSFLLPTTLVPDLNGQNK</sequence>